<evidence type="ECO:0000256" key="3">
    <source>
        <dbReference type="ARBA" id="ARBA00022840"/>
    </source>
</evidence>
<gene>
    <name evidence="7" type="ORF">SAMN00777080_0318</name>
</gene>
<dbReference type="PROSITE" id="PS50893">
    <property type="entry name" value="ABC_TRANSPORTER_2"/>
    <property type="match status" value="1"/>
</dbReference>
<dbReference type="SMART" id="SM00382">
    <property type="entry name" value="AAA"/>
    <property type="match status" value="1"/>
</dbReference>
<evidence type="ECO:0000313" key="7">
    <source>
        <dbReference type="EMBL" id="SMD41787.1"/>
    </source>
</evidence>
<dbReference type="InterPro" id="IPR017871">
    <property type="entry name" value="ABC_transporter-like_CS"/>
</dbReference>
<dbReference type="InterPro" id="IPR003439">
    <property type="entry name" value="ABC_transporter-like_ATP-bd"/>
</dbReference>
<dbReference type="GO" id="GO:0005524">
    <property type="term" value="F:ATP binding"/>
    <property type="evidence" value="ECO:0007669"/>
    <property type="project" value="UniProtKB-KW"/>
</dbReference>
<dbReference type="Proteomes" id="UP000192333">
    <property type="component" value="Chromosome I"/>
</dbReference>
<dbReference type="STRING" id="758820.SAMN00777080_0318"/>
<dbReference type="AlphaFoldDB" id="A0A1W2GYK8"/>
<proteinExistence type="predicted"/>
<dbReference type="GO" id="GO:0016887">
    <property type="term" value="F:ATP hydrolysis activity"/>
    <property type="evidence" value="ECO:0007669"/>
    <property type="project" value="InterPro"/>
</dbReference>
<evidence type="ECO:0000256" key="2">
    <source>
        <dbReference type="ARBA" id="ARBA00022741"/>
    </source>
</evidence>
<dbReference type="SUPFAM" id="SSF52540">
    <property type="entry name" value="P-loop containing nucleoside triphosphate hydrolases"/>
    <property type="match status" value="1"/>
</dbReference>
<evidence type="ECO:0000259" key="6">
    <source>
        <dbReference type="PROSITE" id="PS50893"/>
    </source>
</evidence>
<dbReference type="RefSeq" id="WP_084123349.1">
    <property type="nucleotide sequence ID" value="NZ_LT838813.1"/>
</dbReference>
<sequence>MLQANDIHFCIRNMPIIDKASVSLHPGELTVILGPNGAGKSTLFKVLAGEVPCKYGKVAYNGSPINGISAKNLALVRAVMPQHSSLSFPFLALEVVELGLLACGGSYRQELVEEVMTETQTWHLKDKLYGNLSGGEKQRVQLARVLTQIWDKKSFPRYLLLDEPTSSMDIALQHHVLRIIHKIKKRNIGVLAILHDLSLAANYADKVILLKKGRILHQGPVKEVMTASNLEEVFEHPIQVFSGSEDSSVIIQSIPFIQNHLEIKLA</sequence>
<protein>
    <submittedName>
        <fullName evidence="7">Iron complex transport system ATP-binding protein</fullName>
    </submittedName>
</protein>
<dbReference type="PROSITE" id="PS00211">
    <property type="entry name" value="ABC_TRANSPORTER_1"/>
    <property type="match status" value="1"/>
</dbReference>
<evidence type="ECO:0000256" key="5">
    <source>
        <dbReference type="ARBA" id="ARBA00037066"/>
    </source>
</evidence>
<accession>A0A1W2GYK8</accession>
<reference evidence="8" key="1">
    <citation type="submission" date="2017-04" db="EMBL/GenBank/DDBJ databases">
        <authorList>
            <person name="Varghese N."/>
            <person name="Submissions S."/>
        </authorList>
    </citation>
    <scope>NUCLEOTIDE SEQUENCE [LARGE SCALE GENOMIC DNA]</scope>
    <source>
        <strain evidence="8">DSM 16537</strain>
    </source>
</reference>
<dbReference type="InterPro" id="IPR027417">
    <property type="entry name" value="P-loop_NTPase"/>
</dbReference>
<dbReference type="InterPro" id="IPR003593">
    <property type="entry name" value="AAA+_ATPase"/>
</dbReference>
<dbReference type="NCBIfam" id="NF010068">
    <property type="entry name" value="PRK13548.1"/>
    <property type="match status" value="1"/>
</dbReference>
<dbReference type="EMBL" id="LT838813">
    <property type="protein sequence ID" value="SMD41787.1"/>
    <property type="molecule type" value="Genomic_DNA"/>
</dbReference>
<dbReference type="Gene3D" id="3.40.50.300">
    <property type="entry name" value="P-loop containing nucleotide triphosphate hydrolases"/>
    <property type="match status" value="1"/>
</dbReference>
<keyword evidence="1" id="KW-0813">Transport</keyword>
<comment type="function">
    <text evidence="5">Part of the ABC transporter complex HmuTUV involved in hemin import. Responsible for energy coupling to the transport system.</text>
</comment>
<keyword evidence="3 7" id="KW-0067">ATP-binding</keyword>
<evidence type="ECO:0000256" key="1">
    <source>
        <dbReference type="ARBA" id="ARBA00022448"/>
    </source>
</evidence>
<name>A0A1W2GYK8_9BACT</name>
<dbReference type="PANTHER" id="PTHR42794">
    <property type="entry name" value="HEMIN IMPORT ATP-BINDING PROTEIN HMUV"/>
    <property type="match status" value="1"/>
</dbReference>
<evidence type="ECO:0000313" key="8">
    <source>
        <dbReference type="Proteomes" id="UP000192333"/>
    </source>
</evidence>
<feature type="domain" description="ABC transporter" evidence="6">
    <location>
        <begin position="2"/>
        <end position="237"/>
    </location>
</feature>
<dbReference type="OrthoDB" id="9785229at2"/>
<keyword evidence="8" id="KW-1185">Reference proteome</keyword>
<evidence type="ECO:0000256" key="4">
    <source>
        <dbReference type="ARBA" id="ARBA00022967"/>
    </source>
</evidence>
<keyword evidence="4" id="KW-1278">Translocase</keyword>
<dbReference type="CDD" id="cd03214">
    <property type="entry name" value="ABC_Iron-Siderophores_B12_Hemin"/>
    <property type="match status" value="1"/>
</dbReference>
<dbReference type="Pfam" id="PF00005">
    <property type="entry name" value="ABC_tran"/>
    <property type="match status" value="1"/>
</dbReference>
<keyword evidence="2" id="KW-0547">Nucleotide-binding</keyword>
<organism evidence="7 8">
    <name type="scientific">Aquiflexum balticum DSM 16537</name>
    <dbReference type="NCBI Taxonomy" id="758820"/>
    <lineage>
        <taxon>Bacteria</taxon>
        <taxon>Pseudomonadati</taxon>
        <taxon>Bacteroidota</taxon>
        <taxon>Cytophagia</taxon>
        <taxon>Cytophagales</taxon>
        <taxon>Cyclobacteriaceae</taxon>
        <taxon>Aquiflexum</taxon>
    </lineage>
</organism>
<dbReference type="PANTHER" id="PTHR42794:SF1">
    <property type="entry name" value="HEMIN IMPORT ATP-BINDING PROTEIN HMUV"/>
    <property type="match status" value="1"/>
</dbReference>